<feature type="transmembrane region" description="Helical" evidence="7">
    <location>
        <begin position="395"/>
        <end position="420"/>
    </location>
</feature>
<dbReference type="EMBL" id="JAGMVJ010000019">
    <property type="protein sequence ID" value="KAH7076230.1"/>
    <property type="molecule type" value="Genomic_DNA"/>
</dbReference>
<feature type="transmembrane region" description="Helical" evidence="7">
    <location>
        <begin position="146"/>
        <end position="164"/>
    </location>
</feature>
<feature type="transmembrane region" description="Helical" evidence="7">
    <location>
        <begin position="464"/>
        <end position="481"/>
    </location>
</feature>
<dbReference type="PANTHER" id="PTHR23502:SF68">
    <property type="entry name" value="MULTIDRUG TRANSPORTER, PUTATIVE (AFU_ORTHOLOGUE AFUA_3G01120)-RELATED"/>
    <property type="match status" value="1"/>
</dbReference>
<reference evidence="9" key="1">
    <citation type="journal article" date="2021" name="Nat. Commun.">
        <title>Genetic determinants of endophytism in the Arabidopsis root mycobiome.</title>
        <authorList>
            <person name="Mesny F."/>
            <person name="Miyauchi S."/>
            <person name="Thiergart T."/>
            <person name="Pickel B."/>
            <person name="Atanasova L."/>
            <person name="Karlsson M."/>
            <person name="Huettel B."/>
            <person name="Barry K.W."/>
            <person name="Haridas S."/>
            <person name="Chen C."/>
            <person name="Bauer D."/>
            <person name="Andreopoulos W."/>
            <person name="Pangilinan J."/>
            <person name="LaButti K."/>
            <person name="Riley R."/>
            <person name="Lipzen A."/>
            <person name="Clum A."/>
            <person name="Drula E."/>
            <person name="Henrissat B."/>
            <person name="Kohler A."/>
            <person name="Grigoriev I.V."/>
            <person name="Martin F.M."/>
            <person name="Hacquard S."/>
        </authorList>
    </citation>
    <scope>NUCLEOTIDE SEQUENCE</scope>
    <source>
        <strain evidence="9">MPI-SDFR-AT-0120</strain>
    </source>
</reference>
<dbReference type="InterPro" id="IPR020846">
    <property type="entry name" value="MFS_dom"/>
</dbReference>
<gene>
    <name evidence="9" type="ORF">FB567DRAFT_156467</name>
</gene>
<dbReference type="Pfam" id="PF07690">
    <property type="entry name" value="MFS_1"/>
    <property type="match status" value="1"/>
</dbReference>
<evidence type="ECO:0000256" key="7">
    <source>
        <dbReference type="SAM" id="Phobius"/>
    </source>
</evidence>
<keyword evidence="3 7" id="KW-0812">Transmembrane</keyword>
<sequence>MPSNHRRSLSEPTPELDPRASSDEHADGYHWHHSTNSGGPKEWTDKKKWTHVLLVAALTMATPLGSTIHAPALAQIADAFAVQRSTASLTVQTYVLGFSIAPLLFLPLSKIYGRLPIYNFANVAFLLGHAGCAIASNFPLLLICRFLAGCGGACAITQGSGTIADIIQKEKRGRAVALMAFGTVWAPTLGPVIGGRVAEAYGWRGCFWVLVCIAACNAVITFIVMDETSTSHTTHSYQALPLEELRSPLMPTAVEDVDSKIQQYAKPATGLSRFALDVVLGPFRLMRHPLFSTIALLSALFYSIQIYLYVDVPATYRSEYSFTPSETGLAFMGIGVGMTVGLLAFGIFSDRIMIALAGNGERLPEHRLPLMLVSSVFVSAGLLVFSLTSRPSVHWIFPVLGNALTGAGLYTVSMGAALYLMDLCPARAADSATLLSVVRFPTGAIVSASGVRLVQLVGRSTMEIVFAVLAIQAVPIVFLLYRHGARISMKHRLT</sequence>
<keyword evidence="4 7" id="KW-1133">Transmembrane helix</keyword>
<dbReference type="InterPro" id="IPR011701">
    <property type="entry name" value="MFS"/>
</dbReference>
<protein>
    <submittedName>
        <fullName evidence="9">Major facilitator superfamily domain-containing protein</fullName>
    </submittedName>
</protein>
<evidence type="ECO:0000256" key="6">
    <source>
        <dbReference type="SAM" id="MobiDB-lite"/>
    </source>
</evidence>
<feature type="region of interest" description="Disordered" evidence="6">
    <location>
        <begin position="1"/>
        <end position="43"/>
    </location>
</feature>
<evidence type="ECO:0000256" key="5">
    <source>
        <dbReference type="ARBA" id="ARBA00023136"/>
    </source>
</evidence>
<dbReference type="AlphaFoldDB" id="A0A8K0VTU6"/>
<comment type="similarity">
    <text evidence="2">Belongs to the major facilitator superfamily.</text>
</comment>
<dbReference type="PROSITE" id="PS50850">
    <property type="entry name" value="MFS"/>
    <property type="match status" value="1"/>
</dbReference>
<organism evidence="9 10">
    <name type="scientific">Paraphoma chrysanthemicola</name>
    <dbReference type="NCBI Taxonomy" id="798071"/>
    <lineage>
        <taxon>Eukaryota</taxon>
        <taxon>Fungi</taxon>
        <taxon>Dikarya</taxon>
        <taxon>Ascomycota</taxon>
        <taxon>Pezizomycotina</taxon>
        <taxon>Dothideomycetes</taxon>
        <taxon>Pleosporomycetidae</taxon>
        <taxon>Pleosporales</taxon>
        <taxon>Pleosporineae</taxon>
        <taxon>Phaeosphaeriaceae</taxon>
        <taxon>Paraphoma</taxon>
    </lineage>
</organism>
<feature type="transmembrane region" description="Helical" evidence="7">
    <location>
        <begin position="368"/>
        <end position="389"/>
    </location>
</feature>
<dbReference type="OrthoDB" id="3936150at2759"/>
<evidence type="ECO:0000256" key="4">
    <source>
        <dbReference type="ARBA" id="ARBA00022989"/>
    </source>
</evidence>
<evidence type="ECO:0000313" key="9">
    <source>
        <dbReference type="EMBL" id="KAH7076230.1"/>
    </source>
</evidence>
<dbReference type="InterPro" id="IPR036259">
    <property type="entry name" value="MFS_trans_sf"/>
</dbReference>
<evidence type="ECO:0000256" key="1">
    <source>
        <dbReference type="ARBA" id="ARBA00004141"/>
    </source>
</evidence>
<name>A0A8K0VTU6_9PLEO</name>
<dbReference type="Gene3D" id="1.20.1250.20">
    <property type="entry name" value="MFS general substrate transporter like domains"/>
    <property type="match status" value="1"/>
</dbReference>
<dbReference type="SUPFAM" id="SSF103473">
    <property type="entry name" value="MFS general substrate transporter"/>
    <property type="match status" value="1"/>
</dbReference>
<evidence type="ECO:0000313" key="10">
    <source>
        <dbReference type="Proteomes" id="UP000813461"/>
    </source>
</evidence>
<feature type="transmembrane region" description="Helical" evidence="7">
    <location>
        <begin position="201"/>
        <end position="225"/>
    </location>
</feature>
<evidence type="ECO:0000259" key="8">
    <source>
        <dbReference type="PROSITE" id="PS50850"/>
    </source>
</evidence>
<keyword evidence="5 7" id="KW-0472">Membrane</keyword>
<feature type="transmembrane region" description="Helical" evidence="7">
    <location>
        <begin position="176"/>
        <end position="195"/>
    </location>
</feature>
<feature type="transmembrane region" description="Helical" evidence="7">
    <location>
        <begin position="52"/>
        <end position="77"/>
    </location>
</feature>
<dbReference type="Gene3D" id="1.20.1720.10">
    <property type="entry name" value="Multidrug resistance protein D"/>
    <property type="match status" value="1"/>
</dbReference>
<feature type="transmembrane region" description="Helical" evidence="7">
    <location>
        <begin position="290"/>
        <end position="309"/>
    </location>
</feature>
<accession>A0A8K0VTU6</accession>
<dbReference type="GO" id="GO:0022857">
    <property type="term" value="F:transmembrane transporter activity"/>
    <property type="evidence" value="ECO:0007669"/>
    <property type="project" value="InterPro"/>
</dbReference>
<dbReference type="PANTHER" id="PTHR23502">
    <property type="entry name" value="MAJOR FACILITATOR SUPERFAMILY"/>
    <property type="match status" value="1"/>
</dbReference>
<dbReference type="Proteomes" id="UP000813461">
    <property type="component" value="Unassembled WGS sequence"/>
</dbReference>
<dbReference type="GO" id="GO:0016020">
    <property type="term" value="C:membrane"/>
    <property type="evidence" value="ECO:0007669"/>
    <property type="project" value="UniProtKB-SubCell"/>
</dbReference>
<comment type="subcellular location">
    <subcellularLocation>
        <location evidence="1">Membrane</location>
        <topology evidence="1">Multi-pass membrane protein</topology>
    </subcellularLocation>
</comment>
<feature type="domain" description="Major facilitator superfamily (MFS) profile" evidence="8">
    <location>
        <begin position="51"/>
        <end position="485"/>
    </location>
</feature>
<feature type="transmembrane region" description="Helical" evidence="7">
    <location>
        <begin position="120"/>
        <end position="140"/>
    </location>
</feature>
<proteinExistence type="inferred from homology"/>
<feature type="transmembrane region" description="Helical" evidence="7">
    <location>
        <begin position="89"/>
        <end position="108"/>
    </location>
</feature>
<keyword evidence="10" id="KW-1185">Reference proteome</keyword>
<evidence type="ECO:0000256" key="2">
    <source>
        <dbReference type="ARBA" id="ARBA00008335"/>
    </source>
</evidence>
<feature type="transmembrane region" description="Helical" evidence="7">
    <location>
        <begin position="329"/>
        <end position="348"/>
    </location>
</feature>
<evidence type="ECO:0000256" key="3">
    <source>
        <dbReference type="ARBA" id="ARBA00022692"/>
    </source>
</evidence>
<feature type="transmembrane region" description="Helical" evidence="7">
    <location>
        <begin position="432"/>
        <end position="452"/>
    </location>
</feature>
<comment type="caution">
    <text evidence="9">The sequence shown here is derived from an EMBL/GenBank/DDBJ whole genome shotgun (WGS) entry which is preliminary data.</text>
</comment>
<feature type="compositionally biased region" description="Basic and acidic residues" evidence="6">
    <location>
        <begin position="16"/>
        <end position="30"/>
    </location>
</feature>